<feature type="compositionally biased region" description="Basic and acidic residues" evidence="1">
    <location>
        <begin position="673"/>
        <end position="685"/>
    </location>
</feature>
<sequence length="779" mass="87377">MDDEDEEFVYGTPLPPLEDNENASKKPELDLTVRDWKGRRRFHGAFTGGFSAGYFNTVGTEKGWIPSQYVSKKEERWDKKLVKSKPEDFMDDEDFSLFGIAPKKVHTKDDFKGPQTEAFAGLRDPKASLTDVLRDIIKPTTQSIGVRLFTAMKRGRRYKGAFLKPKSTGKVYGCSIPPEFTRNNDENDDFIDEPIVQAEIFSLPYTPKNDFFGIGYKPLKSGFSDELEKAVPLTAILSGNKRLKITGEAFGYGALEDDDDYADDALIYSKEDLSNYDFEIGSIKKNEPKPSTSAVTYSNKGSLLGFVKVTRIDPLESSKSKLPEIPKNWRPHPPFLKSKRASRWNQPPPTKENYQNKSMDLSAPSTIASPKSLNKHEMKPQMNANARAIILGEEVDIVVGLKKTQEKLKVENEKVPVESDSKQMQVKQQGASSNPLSAYFANKFVRSSELTEDKFEAGLTESSKIAPTKKEAVTNDQQEVKSTIGLTNRETFQWHPHTLLCKRFNVPHPYPQFPDVVGVLHIGQNTGTTASMRANATKAKPQLSTSKDKEKPGNASAPPDFISIDTEEIVEQVERPPLDLFKAIFASDESDTDEESEKRKDDDKIEEKKDSRQKMEKANSSKDIEDSTKNQSNGGGDIIHRDKVIEPKSSSSRVGIFSGINLDLLSKSISYKIDPKEVDRKVKDQEDNDIQIISGADGVESESTYGPALPPMSDDQRYTARSNSRKRKEKKRKKSKSKSRHKSKRSKKKHRRRSSSSSGDSSDSDNSNDTEHLSAKKIK</sequence>
<keyword evidence="4" id="KW-1185">Reference proteome</keyword>
<dbReference type="GO" id="GO:0003723">
    <property type="term" value="F:RNA binding"/>
    <property type="evidence" value="ECO:0007669"/>
    <property type="project" value="TreeGrafter"/>
</dbReference>
<feature type="region of interest" description="Disordered" evidence="1">
    <location>
        <begin position="323"/>
        <end position="357"/>
    </location>
</feature>
<dbReference type="HOGENOM" id="CLU_359576_0_0_1"/>
<dbReference type="PANTHER" id="PTHR13384:SF19">
    <property type="entry name" value="G PATCH DOMAIN-CONTAINING PROTEIN 1"/>
    <property type="match status" value="1"/>
</dbReference>
<dbReference type="InterPro" id="IPR011666">
    <property type="entry name" value="DUF1604"/>
</dbReference>
<accession>T1JTS5</accession>
<feature type="compositionally biased region" description="Basic and acidic residues" evidence="1">
    <location>
        <begin position="769"/>
        <end position="779"/>
    </location>
</feature>
<dbReference type="STRING" id="32264.T1JTS5"/>
<feature type="domain" description="G patch" evidence="2">
    <location>
        <begin position="29"/>
        <end position="111"/>
    </location>
</feature>
<feature type="region of interest" description="Disordered" evidence="1">
    <location>
        <begin position="530"/>
        <end position="561"/>
    </location>
</feature>
<evidence type="ECO:0000259" key="2">
    <source>
        <dbReference type="Pfam" id="PF07713"/>
    </source>
</evidence>
<reference evidence="3" key="2">
    <citation type="submission" date="2015-06" db="UniProtKB">
        <authorList>
            <consortium name="EnsemblMetazoa"/>
        </authorList>
    </citation>
    <scope>IDENTIFICATION</scope>
</reference>
<reference evidence="4" key="1">
    <citation type="submission" date="2011-08" db="EMBL/GenBank/DDBJ databases">
        <authorList>
            <person name="Rombauts S."/>
        </authorList>
    </citation>
    <scope>NUCLEOTIDE SEQUENCE</scope>
    <source>
        <strain evidence="4">London</strain>
    </source>
</reference>
<name>T1JTS5_TETUR</name>
<evidence type="ECO:0000313" key="4">
    <source>
        <dbReference type="Proteomes" id="UP000015104"/>
    </source>
</evidence>
<feature type="region of interest" description="Disordered" evidence="1">
    <location>
        <begin position="673"/>
        <end position="779"/>
    </location>
</feature>
<feature type="region of interest" description="Disordered" evidence="1">
    <location>
        <begin position="1"/>
        <end position="25"/>
    </location>
</feature>
<feature type="region of interest" description="Disordered" evidence="1">
    <location>
        <begin position="584"/>
        <end position="652"/>
    </location>
</feature>
<dbReference type="GO" id="GO:0006397">
    <property type="term" value="P:mRNA processing"/>
    <property type="evidence" value="ECO:0007669"/>
    <property type="project" value="InterPro"/>
</dbReference>
<protein>
    <recommendedName>
        <fullName evidence="2">G patch domain-containing protein</fullName>
    </recommendedName>
</protein>
<evidence type="ECO:0000256" key="1">
    <source>
        <dbReference type="SAM" id="MobiDB-lite"/>
    </source>
</evidence>
<dbReference type="AlphaFoldDB" id="T1JTS5"/>
<dbReference type="eggNOG" id="KOG2138">
    <property type="taxonomic scope" value="Eukaryota"/>
</dbReference>
<organism evidence="3 4">
    <name type="scientific">Tetranychus urticae</name>
    <name type="common">Two-spotted spider mite</name>
    <dbReference type="NCBI Taxonomy" id="32264"/>
    <lineage>
        <taxon>Eukaryota</taxon>
        <taxon>Metazoa</taxon>
        <taxon>Ecdysozoa</taxon>
        <taxon>Arthropoda</taxon>
        <taxon>Chelicerata</taxon>
        <taxon>Arachnida</taxon>
        <taxon>Acari</taxon>
        <taxon>Acariformes</taxon>
        <taxon>Trombidiformes</taxon>
        <taxon>Prostigmata</taxon>
        <taxon>Eleutherengona</taxon>
        <taxon>Raphignathae</taxon>
        <taxon>Tetranychoidea</taxon>
        <taxon>Tetranychidae</taxon>
        <taxon>Tetranychus</taxon>
    </lineage>
</organism>
<dbReference type="EMBL" id="CAEY01000484">
    <property type="status" value="NOT_ANNOTATED_CDS"/>
    <property type="molecule type" value="Genomic_DNA"/>
</dbReference>
<dbReference type="EnsemblMetazoa" id="tetur01g15230.1">
    <property type="protein sequence ID" value="tetur01g15230.1"/>
    <property type="gene ID" value="tetur01g15230"/>
</dbReference>
<feature type="compositionally biased region" description="Basic and acidic residues" evidence="1">
    <location>
        <begin position="596"/>
        <end position="628"/>
    </location>
</feature>
<dbReference type="Proteomes" id="UP000015104">
    <property type="component" value="Unassembled WGS sequence"/>
</dbReference>
<dbReference type="Pfam" id="PF07713">
    <property type="entry name" value="DUF1604"/>
    <property type="match status" value="1"/>
</dbReference>
<feature type="compositionally biased region" description="Basic residues" evidence="1">
    <location>
        <begin position="723"/>
        <end position="754"/>
    </location>
</feature>
<dbReference type="PANTHER" id="PTHR13384">
    <property type="entry name" value="G PATCH DOMAIN-CONTAINING PROTEIN 1"/>
    <property type="match status" value="1"/>
</dbReference>
<evidence type="ECO:0000313" key="3">
    <source>
        <dbReference type="EnsemblMetazoa" id="tetur01g15230.1"/>
    </source>
</evidence>
<proteinExistence type="predicted"/>
<dbReference type="GO" id="GO:0005634">
    <property type="term" value="C:nucleus"/>
    <property type="evidence" value="ECO:0007669"/>
    <property type="project" value="TreeGrafter"/>
</dbReference>